<dbReference type="Proteomes" id="UP000215563">
    <property type="component" value="Unassembled WGS sequence"/>
</dbReference>
<comment type="caution">
    <text evidence="2">The sequence shown here is derived from an EMBL/GenBank/DDBJ whole genome shotgun (WGS) entry which is preliminary data.</text>
</comment>
<dbReference type="Gene3D" id="3.30.70.100">
    <property type="match status" value="1"/>
</dbReference>
<dbReference type="SUPFAM" id="SSF54909">
    <property type="entry name" value="Dimeric alpha+beta barrel"/>
    <property type="match status" value="1"/>
</dbReference>
<dbReference type="InterPro" id="IPR011008">
    <property type="entry name" value="Dimeric_a/b-barrel"/>
</dbReference>
<dbReference type="AlphaFoldDB" id="A0A229S1Q8"/>
<organism evidence="2 3">
    <name type="scientific">Amycolatopsis alba DSM 44262</name>
    <dbReference type="NCBI Taxonomy" id="1125972"/>
    <lineage>
        <taxon>Bacteria</taxon>
        <taxon>Bacillati</taxon>
        <taxon>Actinomycetota</taxon>
        <taxon>Actinomycetes</taxon>
        <taxon>Pseudonocardiales</taxon>
        <taxon>Pseudonocardiaceae</taxon>
        <taxon>Amycolatopsis</taxon>
    </lineage>
</organism>
<protein>
    <recommendedName>
        <fullName evidence="1">EthD domain-containing protein</fullName>
    </recommendedName>
</protein>
<reference evidence="2 3" key="1">
    <citation type="submission" date="2017-07" db="EMBL/GenBank/DDBJ databases">
        <title>Amycolatopsis alba DSM 44262 Genome sequencing and assembly.</title>
        <authorList>
            <person name="Kaur N."/>
            <person name="Mayilraj S."/>
        </authorList>
    </citation>
    <scope>NUCLEOTIDE SEQUENCE [LARGE SCALE GENOMIC DNA]</scope>
    <source>
        <strain evidence="2 3">DSM 44262</strain>
    </source>
</reference>
<keyword evidence="3" id="KW-1185">Reference proteome</keyword>
<dbReference type="GO" id="GO:0016491">
    <property type="term" value="F:oxidoreductase activity"/>
    <property type="evidence" value="ECO:0007669"/>
    <property type="project" value="InterPro"/>
</dbReference>
<accession>A0A229S1Q8</accession>
<evidence type="ECO:0000313" key="3">
    <source>
        <dbReference type="Proteomes" id="UP000215563"/>
    </source>
</evidence>
<evidence type="ECO:0000313" key="2">
    <source>
        <dbReference type="EMBL" id="OXM52873.1"/>
    </source>
</evidence>
<dbReference type="InterPro" id="IPR009799">
    <property type="entry name" value="EthD_dom"/>
</dbReference>
<dbReference type="EMBL" id="NMQU01000023">
    <property type="protein sequence ID" value="OXM52873.1"/>
    <property type="molecule type" value="Genomic_DNA"/>
</dbReference>
<dbReference type="Pfam" id="PF07110">
    <property type="entry name" value="EthD"/>
    <property type="match status" value="1"/>
</dbReference>
<feature type="domain" description="EthD" evidence="1">
    <location>
        <begin position="11"/>
        <end position="97"/>
    </location>
</feature>
<dbReference type="RefSeq" id="WP_020629924.1">
    <property type="nucleotide sequence ID" value="NZ_KB913032.1"/>
</dbReference>
<gene>
    <name evidence="2" type="ORF">CFP75_08360</name>
</gene>
<proteinExistence type="predicted"/>
<sequence>MITTIALLKAREGLSRDEFVDYYENRHVPLILGLAPSPALYTRNYLPEIGARGFPADFDVITHMKFADEGTRGAWLALVLAEGSGVAEDEARFLDRSRTRSWTVEEHSGSR</sequence>
<name>A0A229S1Q8_AMYAL</name>
<dbReference type="OrthoDB" id="2613214at2"/>
<evidence type="ECO:0000259" key="1">
    <source>
        <dbReference type="Pfam" id="PF07110"/>
    </source>
</evidence>